<comment type="similarity">
    <text evidence="1">Belongs to the HypE family.</text>
</comment>
<comment type="caution">
    <text evidence="4">The sequence shown here is derived from an EMBL/GenBank/DDBJ whole genome shotgun (WGS) entry which is preliminary data.</text>
</comment>
<dbReference type="PANTHER" id="PTHR30303:SF0">
    <property type="entry name" value="CARBAMOYL DEHYDRATASE HYPE"/>
    <property type="match status" value="1"/>
</dbReference>
<dbReference type="Pfam" id="PF02769">
    <property type="entry name" value="AIRS_C"/>
    <property type="match status" value="1"/>
</dbReference>
<evidence type="ECO:0000313" key="5">
    <source>
        <dbReference type="Proteomes" id="UP000230052"/>
    </source>
</evidence>
<dbReference type="Gene3D" id="3.30.1330.10">
    <property type="entry name" value="PurM-like, N-terminal domain"/>
    <property type="match status" value="1"/>
</dbReference>
<dbReference type="SUPFAM" id="SSF56042">
    <property type="entry name" value="PurM C-terminal domain-like"/>
    <property type="match status" value="1"/>
</dbReference>
<dbReference type="EMBL" id="PEWV01000037">
    <property type="protein sequence ID" value="PIU41714.1"/>
    <property type="molecule type" value="Genomic_DNA"/>
</dbReference>
<organism evidence="4 5">
    <name type="scientific">Candidatus Aquitaenariimonas noxiae</name>
    <dbReference type="NCBI Taxonomy" id="1974741"/>
    <lineage>
        <taxon>Bacteria</taxon>
        <taxon>Pseudomonadati</taxon>
        <taxon>Candidatus Omnitrophota</taxon>
        <taxon>Candidatus Aquitaenariimonas</taxon>
    </lineage>
</organism>
<gene>
    <name evidence="4" type="primary">hypE</name>
    <name evidence="4" type="ORF">COS99_03910</name>
</gene>
<dbReference type="PANTHER" id="PTHR30303">
    <property type="entry name" value="HYDROGENASE ISOENZYMES FORMATION PROTEIN HYPE"/>
    <property type="match status" value="1"/>
</dbReference>
<dbReference type="NCBIfam" id="TIGR02124">
    <property type="entry name" value="hypE"/>
    <property type="match status" value="1"/>
</dbReference>
<feature type="domain" description="PurM-like N-terminal" evidence="2">
    <location>
        <begin position="37"/>
        <end position="148"/>
    </location>
</feature>
<dbReference type="InterPro" id="IPR016188">
    <property type="entry name" value="PurM-like_N"/>
</dbReference>
<dbReference type="GO" id="GO:0051604">
    <property type="term" value="P:protein maturation"/>
    <property type="evidence" value="ECO:0007669"/>
    <property type="project" value="TreeGrafter"/>
</dbReference>
<evidence type="ECO:0000313" key="4">
    <source>
        <dbReference type="EMBL" id="PIU41714.1"/>
    </source>
</evidence>
<protein>
    <submittedName>
        <fullName evidence="4">Hydrogenase expression/formation protein HypE</fullName>
    </submittedName>
</protein>
<dbReference type="InterPro" id="IPR011854">
    <property type="entry name" value="HypE"/>
</dbReference>
<dbReference type="InterPro" id="IPR036921">
    <property type="entry name" value="PurM-like_N_sf"/>
</dbReference>
<sequence length="333" mass="35554">MNIITLAHGSGGVLTHKLIKEIILKEFNSPILRELTDAAVLKVGKNTIALTTDSYVVKPLFFPGSDIGKMAIYGTVNDLSVCGAKPLFISCGIIIEEGLEVDVLKNVIHSMKEASFVAGVTIVTGDIKVVERGKCDKLYINTSGIGVMGQNIKLSIDNIGIGDKIITSGSIGDHGISVLSAREGINFGGSIKSDAAPLNKLISKILRAGGVRFMRDPTRGGIASTLNEIAEDRNFGIIIEESSILVKQGVYAASELLGLDPLYIANEGKIIVVVSKDSASRILRIMRNDKLGRDARIIGEVVKKYSGKVILKTKVGGSRIVDMPQGELLPRIC</sequence>
<name>A0A2J0KWM1_9BACT</name>
<dbReference type="InterPro" id="IPR036676">
    <property type="entry name" value="PurM-like_C_sf"/>
</dbReference>
<feature type="domain" description="PurM-like C-terminal" evidence="3">
    <location>
        <begin position="161"/>
        <end position="311"/>
    </location>
</feature>
<dbReference type="Proteomes" id="UP000230052">
    <property type="component" value="Unassembled WGS sequence"/>
</dbReference>
<evidence type="ECO:0000259" key="3">
    <source>
        <dbReference type="Pfam" id="PF02769"/>
    </source>
</evidence>
<dbReference type="Gene3D" id="3.90.650.10">
    <property type="entry name" value="PurM-like C-terminal domain"/>
    <property type="match status" value="1"/>
</dbReference>
<dbReference type="AlphaFoldDB" id="A0A2J0KWM1"/>
<dbReference type="InterPro" id="IPR010918">
    <property type="entry name" value="PurM-like_C_dom"/>
</dbReference>
<evidence type="ECO:0000256" key="1">
    <source>
        <dbReference type="ARBA" id="ARBA00006243"/>
    </source>
</evidence>
<reference evidence="4 5" key="1">
    <citation type="submission" date="2017-09" db="EMBL/GenBank/DDBJ databases">
        <title>Depth-based differentiation of microbial function through sediment-hosted aquifers and enrichment of novel symbionts in the deep terrestrial subsurface.</title>
        <authorList>
            <person name="Probst A.J."/>
            <person name="Ladd B."/>
            <person name="Jarett J.K."/>
            <person name="Geller-Mcgrath D.E."/>
            <person name="Sieber C.M."/>
            <person name="Emerson J.B."/>
            <person name="Anantharaman K."/>
            <person name="Thomas B.C."/>
            <person name="Malmstrom R."/>
            <person name="Stieglmeier M."/>
            <person name="Klingl A."/>
            <person name="Woyke T."/>
            <person name="Ryan C.M."/>
            <person name="Banfield J.F."/>
        </authorList>
    </citation>
    <scope>NUCLEOTIDE SEQUENCE [LARGE SCALE GENOMIC DNA]</scope>
    <source>
        <strain evidence="4">CG07_land_8_20_14_0_80_42_15</strain>
    </source>
</reference>
<dbReference type="SUPFAM" id="SSF55326">
    <property type="entry name" value="PurM N-terminal domain-like"/>
    <property type="match status" value="1"/>
</dbReference>
<dbReference type="Pfam" id="PF00586">
    <property type="entry name" value="AIRS"/>
    <property type="match status" value="1"/>
</dbReference>
<proteinExistence type="inferred from homology"/>
<evidence type="ECO:0000259" key="2">
    <source>
        <dbReference type="Pfam" id="PF00586"/>
    </source>
</evidence>
<dbReference type="CDD" id="cd02197">
    <property type="entry name" value="HypE"/>
    <property type="match status" value="1"/>
</dbReference>
<accession>A0A2J0KWM1</accession>
<dbReference type="PIRSF" id="PIRSF005644">
    <property type="entry name" value="Hdrgns_mtr_HypE"/>
    <property type="match status" value="1"/>
</dbReference>